<reference evidence="10" key="1">
    <citation type="submission" date="2021-05" db="EMBL/GenBank/DDBJ databases">
        <title>The genome of the haptophyte Pavlova lutheri (Diacronema luteri, Pavlovales) - a model for lipid biosynthesis in eukaryotic algae.</title>
        <authorList>
            <person name="Hulatt C.J."/>
            <person name="Posewitz M.C."/>
        </authorList>
    </citation>
    <scope>NUCLEOTIDE SEQUENCE</scope>
    <source>
        <strain evidence="10">NIVA-4/92</strain>
    </source>
</reference>
<gene>
    <name evidence="10" type="ORF">KFE25_013946</name>
</gene>
<comment type="subcellular location">
    <subcellularLocation>
        <location evidence="1">Cytoplasm</location>
    </subcellularLocation>
</comment>
<evidence type="ECO:0000256" key="3">
    <source>
        <dbReference type="ARBA" id="ARBA00022741"/>
    </source>
</evidence>
<sequence length="644" mass="69350">MDFFSPVPQMDVALAILRCCSWRDRTAMLALNRAWAGEVRARSWKLFAQELDERHQLYVPAPPAGRDWTVDEWRELFLRLWPSVHVWSAAPADAPTVTHKVTMRVCARFRPRRARPLGEGEAGTEARASEETRVVLPLHQRLQLIKASHGCSSYEAQKLLWAGSDARTHENDPFAAPKGASEARALSPPSADGAPLADRTNAAGRATERAADEPLEGSDLASSAVPAVSTRAGVVAVGESGASVVVCAPTIGLREFRFTATFGAKAEQAAVYERSLRPLVVDLLNGRSGCLLCFGQTGSGKTFTMSGPDEAAATSLGMGVVLDGAAGLVPRALRELLDARDARRGAHNLASEIRVSFVEVYGDDVTDLLHDGDGPARIGAWRGVAARAIAEGRVDVPLADAPHATALLLRAERAKRRAATAMNERSSRAHALLTITLVQTDASLREVRSTLCLADLGGSEQLKRSQAHGERLREAVNINLGLLALKNCVGALTSGASHVPYHNSKLTTLLMPGLSGRSQTVVVVCASPEAADAGETMEALRFGELCAVVESSAKLPSASLMEQTLRTLDAEIARIEGEVVAKERWETEVEHRLDERALDDQAGHDRARAHERILKTKLVGAEAERAQLEELLERRRELLGEGSV</sequence>
<dbReference type="EMBL" id="JAGTXO010000023">
    <property type="protein sequence ID" value="KAG8461927.1"/>
    <property type="molecule type" value="Genomic_DNA"/>
</dbReference>
<dbReference type="GO" id="GO:0051231">
    <property type="term" value="P:spindle elongation"/>
    <property type="evidence" value="ECO:0007669"/>
    <property type="project" value="TreeGrafter"/>
</dbReference>
<keyword evidence="2" id="KW-0963">Cytoplasm</keyword>
<evidence type="ECO:0000256" key="1">
    <source>
        <dbReference type="ARBA" id="ARBA00004496"/>
    </source>
</evidence>
<dbReference type="GO" id="GO:0007052">
    <property type="term" value="P:mitotic spindle organization"/>
    <property type="evidence" value="ECO:0007669"/>
    <property type="project" value="TreeGrafter"/>
</dbReference>
<dbReference type="Proteomes" id="UP000751190">
    <property type="component" value="Unassembled WGS sequence"/>
</dbReference>
<keyword evidence="5 7" id="KW-0175">Coiled coil</keyword>
<dbReference type="InterPro" id="IPR036961">
    <property type="entry name" value="Kinesin_motor_dom_sf"/>
</dbReference>
<evidence type="ECO:0000313" key="10">
    <source>
        <dbReference type="EMBL" id="KAG8461927.1"/>
    </source>
</evidence>
<comment type="caution">
    <text evidence="10">The sequence shown here is derived from an EMBL/GenBank/DDBJ whole genome shotgun (WGS) entry which is preliminary data.</text>
</comment>
<dbReference type="GO" id="GO:0008017">
    <property type="term" value="F:microtubule binding"/>
    <property type="evidence" value="ECO:0007669"/>
    <property type="project" value="InterPro"/>
</dbReference>
<keyword evidence="6" id="KW-0505">Motor protein</keyword>
<dbReference type="PRINTS" id="PR00380">
    <property type="entry name" value="KINESINHEAVY"/>
</dbReference>
<keyword evidence="4 6" id="KW-0067">ATP-binding</keyword>
<dbReference type="SMART" id="SM00129">
    <property type="entry name" value="KISc"/>
    <property type="match status" value="1"/>
</dbReference>
<dbReference type="GO" id="GO:0003777">
    <property type="term" value="F:microtubule motor activity"/>
    <property type="evidence" value="ECO:0007669"/>
    <property type="project" value="InterPro"/>
</dbReference>
<dbReference type="PANTHER" id="PTHR47969:SF15">
    <property type="entry name" value="CHROMOSOME-ASSOCIATED KINESIN KIF4A-RELATED"/>
    <property type="match status" value="1"/>
</dbReference>
<organism evidence="10 11">
    <name type="scientific">Diacronema lutheri</name>
    <name type="common">Unicellular marine alga</name>
    <name type="synonym">Monochrysis lutheri</name>
    <dbReference type="NCBI Taxonomy" id="2081491"/>
    <lineage>
        <taxon>Eukaryota</taxon>
        <taxon>Haptista</taxon>
        <taxon>Haptophyta</taxon>
        <taxon>Pavlovophyceae</taxon>
        <taxon>Pavlovales</taxon>
        <taxon>Pavlovaceae</taxon>
        <taxon>Diacronema</taxon>
    </lineage>
</organism>
<dbReference type="GO" id="GO:0005524">
    <property type="term" value="F:ATP binding"/>
    <property type="evidence" value="ECO:0007669"/>
    <property type="project" value="UniProtKB-UniRule"/>
</dbReference>
<feature type="coiled-coil region" evidence="7">
    <location>
        <begin position="611"/>
        <end position="641"/>
    </location>
</feature>
<dbReference type="PANTHER" id="PTHR47969">
    <property type="entry name" value="CHROMOSOME-ASSOCIATED KINESIN KIF4A-RELATED"/>
    <property type="match status" value="1"/>
</dbReference>
<name>A0A8J5XIQ2_DIALT</name>
<feature type="region of interest" description="Disordered" evidence="8">
    <location>
        <begin position="170"/>
        <end position="222"/>
    </location>
</feature>
<dbReference type="GO" id="GO:0005737">
    <property type="term" value="C:cytoplasm"/>
    <property type="evidence" value="ECO:0007669"/>
    <property type="project" value="UniProtKB-SubCell"/>
</dbReference>
<evidence type="ECO:0000256" key="7">
    <source>
        <dbReference type="SAM" id="Coils"/>
    </source>
</evidence>
<dbReference type="InterPro" id="IPR001752">
    <property type="entry name" value="Kinesin_motor_dom"/>
</dbReference>
<keyword evidence="3 6" id="KW-0547">Nucleotide-binding</keyword>
<accession>A0A8J5XIQ2</accession>
<dbReference type="Pfam" id="PF00225">
    <property type="entry name" value="Kinesin"/>
    <property type="match status" value="1"/>
</dbReference>
<keyword evidence="11" id="KW-1185">Reference proteome</keyword>
<evidence type="ECO:0000313" key="11">
    <source>
        <dbReference type="Proteomes" id="UP000751190"/>
    </source>
</evidence>
<dbReference type="AlphaFoldDB" id="A0A8J5XIQ2"/>
<comment type="similarity">
    <text evidence="6">Belongs to the TRAFAC class myosin-kinesin ATPase superfamily. Kinesin family.</text>
</comment>
<evidence type="ECO:0000256" key="2">
    <source>
        <dbReference type="ARBA" id="ARBA00022490"/>
    </source>
</evidence>
<dbReference type="InterPro" id="IPR027640">
    <property type="entry name" value="Kinesin-like_fam"/>
</dbReference>
<dbReference type="OMA" id="ERWVNKT"/>
<dbReference type="GO" id="GO:0007018">
    <property type="term" value="P:microtubule-based movement"/>
    <property type="evidence" value="ECO:0007669"/>
    <property type="project" value="InterPro"/>
</dbReference>
<proteinExistence type="inferred from homology"/>
<evidence type="ECO:0000256" key="6">
    <source>
        <dbReference type="PROSITE-ProRule" id="PRU00283"/>
    </source>
</evidence>
<feature type="binding site" evidence="6">
    <location>
        <begin position="295"/>
        <end position="302"/>
    </location>
    <ligand>
        <name>ATP</name>
        <dbReference type="ChEBI" id="CHEBI:30616"/>
    </ligand>
</feature>
<evidence type="ECO:0000256" key="8">
    <source>
        <dbReference type="SAM" id="MobiDB-lite"/>
    </source>
</evidence>
<dbReference type="PROSITE" id="PS50067">
    <property type="entry name" value="KINESIN_MOTOR_2"/>
    <property type="match status" value="1"/>
</dbReference>
<protein>
    <recommendedName>
        <fullName evidence="9">Kinesin motor domain-containing protein</fullName>
    </recommendedName>
</protein>
<dbReference type="SUPFAM" id="SSF52540">
    <property type="entry name" value="P-loop containing nucleoside triphosphate hydrolases"/>
    <property type="match status" value="1"/>
</dbReference>
<dbReference type="GO" id="GO:0005875">
    <property type="term" value="C:microtubule associated complex"/>
    <property type="evidence" value="ECO:0007669"/>
    <property type="project" value="TreeGrafter"/>
</dbReference>
<evidence type="ECO:0000256" key="4">
    <source>
        <dbReference type="ARBA" id="ARBA00022840"/>
    </source>
</evidence>
<dbReference type="OrthoDB" id="567544at2759"/>
<feature type="domain" description="Kinesin motor" evidence="9">
    <location>
        <begin position="223"/>
        <end position="549"/>
    </location>
</feature>
<evidence type="ECO:0000259" key="9">
    <source>
        <dbReference type="PROSITE" id="PS50067"/>
    </source>
</evidence>
<dbReference type="InterPro" id="IPR027417">
    <property type="entry name" value="P-loop_NTPase"/>
</dbReference>
<evidence type="ECO:0000256" key="5">
    <source>
        <dbReference type="ARBA" id="ARBA00023054"/>
    </source>
</evidence>
<dbReference type="Gene3D" id="3.40.850.10">
    <property type="entry name" value="Kinesin motor domain"/>
    <property type="match status" value="1"/>
</dbReference>